<dbReference type="InterPro" id="IPR011662">
    <property type="entry name" value="Secretin/TonB_short_N"/>
</dbReference>
<keyword evidence="4" id="KW-0732">Signal</keyword>
<dbReference type="Proteomes" id="UP001597205">
    <property type="component" value="Unassembled WGS sequence"/>
</dbReference>
<feature type="signal peptide" evidence="4">
    <location>
        <begin position="1"/>
        <end position="19"/>
    </location>
</feature>
<keyword evidence="1" id="KW-0813">Transport</keyword>
<dbReference type="Gene3D" id="2.170.130.10">
    <property type="entry name" value="TonB-dependent receptor, plug domain"/>
    <property type="match status" value="1"/>
</dbReference>
<comment type="caution">
    <text evidence="6">The sequence shown here is derived from an EMBL/GenBank/DDBJ whole genome shotgun (WGS) entry which is preliminary data.</text>
</comment>
<dbReference type="EMBL" id="JBHTKY010000012">
    <property type="protein sequence ID" value="MFD1165872.1"/>
    <property type="molecule type" value="Genomic_DNA"/>
</dbReference>
<sequence length="1355" mass="151050">MKIALTVLISMLLFVSAKAQKVTLKEKDASLESVLMKIKDQTNYDVFYSGNLINKTNPVTINVKKKELLLVLNDIFRKQPISYSIANQTIVLVPKTRDQKVDRQPEGVQIIITDLPDPLVPGVIVNQLGEPMAGVTIINLKDSVHRKSASDKDGRFTIAATRGDLLAFRSQGHKENLLFFRGEQSLNVQMFEKVLEMEGITVESKVKEKLNLNTQIDLTNRSYMNLGQVLQGTVPGLTLQILPSNRKKVIGVNIPTTHGGLKMTYYTVEQYLQYDPRLGQRVIEALEKGQRLPLGSGIVLPVFSTQSSVTLVPELRGSASFGNTEGMMIVIDGFPIEEFPADYPMANVESVQVIKDPKELIKWGPRAMAGIILIKTKDGKFNKLRISYSTNMYYRPKPKYNVNDLGLATSADLVDLYQEISNTELATGDPFAESTDISILLLNRLHSQIITRDQFNKSMDSLAVLSNENQINLLQQNSFSMNHLLNVSGGSTHYRFALTGNYSKNQSNGLQNNADSYGLDLKNNFSLFNNKLKIQWQINGTHNRSQDGSGELSVYNMPRPYQMLLDQNGGYVYDYSSITAERNALIEKAGYLNNGVNLLEDFRSNGSFSTGTQIQTRFDSDWELLKGLRWANSVFFRRLQTNTTGTIAGNSSAARQLINNMGVPKANGVDFYLPLGDMVNKDSRLNQQLNVRTGLSLTKQIDDHTISMNVGAGGSSDIFQLPSTRKMYGYNHKTGYGLPIFVPANPDLGIYSYRSLYQTTSSPYYMNSLLTPSSGDSTMNRNLNANAGIHYAWKDSILTVNANASEIYAPNYGMANYSKTQMYSGELGWKIRTSIFPAWLNSLRVATGITNSKLPDLQKPINGTRKIQEDWNNYAIWISNYLPIQQAGQSSRNIFQKVSLKLFSNQLTLTGTYNTQTMSGISRAGSLNDSTAFGNKYTVRYFGVAADGIFRDGALMFTLNYDRSPEGSKQFNGNLAYDIKNESYFTSEKISSFLIGASYQTTSAFQGLSLMMGTNSMQGGGFSMATNNNFGLLPPNNRTIEAFIQMGFNNDKTRIDLRYYNRSDMGLSNNVPLDADPSTGLGNLITYSNIQNRGFEFYVKSELVSKEKFRYTLGINGAYNQNMAVEVPDVPYTADEKFLRGYRNGYSTNSVWAYKWAGLDNQGNPQIYDLSGKPTTTPDSATLSKALVYMGQTRAPWTAGVIQEVSVGNFFGRATVLVNLGGVMKKYIPTPSVLFENSALIADRWRKPGDEAFTDVPALSSDNDRSIRGYLTKNSSNSYFSSDFARLQEILIGWNAPNNLFIDKRLQSLNVSFHIQNLGFWSKNKYHLDPNSVDDQGRRGLPLPVQYGLTLNATF</sequence>
<protein>
    <submittedName>
        <fullName evidence="6">Secretin and TonB N-terminal domain-containing protein</fullName>
    </submittedName>
</protein>
<feature type="domain" description="Secretin/TonB short N-terminal" evidence="5">
    <location>
        <begin position="44"/>
        <end position="95"/>
    </location>
</feature>
<reference evidence="7" key="1">
    <citation type="journal article" date="2019" name="Int. J. Syst. Evol. Microbiol.">
        <title>The Global Catalogue of Microorganisms (GCM) 10K type strain sequencing project: providing services to taxonomists for standard genome sequencing and annotation.</title>
        <authorList>
            <consortium name="The Broad Institute Genomics Platform"/>
            <consortium name="The Broad Institute Genome Sequencing Center for Infectious Disease"/>
            <person name="Wu L."/>
            <person name="Ma J."/>
        </authorList>
    </citation>
    <scope>NUCLEOTIDE SEQUENCE [LARGE SCALE GENOMIC DNA]</scope>
    <source>
        <strain evidence="7">CCUG 52468</strain>
    </source>
</reference>
<dbReference type="RefSeq" id="WP_380896152.1">
    <property type="nucleotide sequence ID" value="NZ_JBHTKY010000012.1"/>
</dbReference>
<gene>
    <name evidence="6" type="ORF">ACFQ2C_09680</name>
</gene>
<dbReference type="SUPFAM" id="SSF56935">
    <property type="entry name" value="Porins"/>
    <property type="match status" value="1"/>
</dbReference>
<keyword evidence="2" id="KW-0472">Membrane</keyword>
<evidence type="ECO:0000256" key="3">
    <source>
        <dbReference type="ARBA" id="ARBA00023237"/>
    </source>
</evidence>
<dbReference type="InterPro" id="IPR037066">
    <property type="entry name" value="Plug_dom_sf"/>
</dbReference>
<keyword evidence="7" id="KW-1185">Reference proteome</keyword>
<organism evidence="6 7">
    <name type="scientific">Sphingobacterium daejeonense</name>
    <dbReference type="NCBI Taxonomy" id="371142"/>
    <lineage>
        <taxon>Bacteria</taxon>
        <taxon>Pseudomonadati</taxon>
        <taxon>Bacteroidota</taxon>
        <taxon>Sphingobacteriia</taxon>
        <taxon>Sphingobacteriales</taxon>
        <taxon>Sphingobacteriaceae</taxon>
        <taxon>Sphingobacterium</taxon>
    </lineage>
</organism>
<accession>A0ABW3RLQ2</accession>
<evidence type="ECO:0000256" key="4">
    <source>
        <dbReference type="SAM" id="SignalP"/>
    </source>
</evidence>
<evidence type="ECO:0000256" key="1">
    <source>
        <dbReference type="ARBA" id="ARBA00022448"/>
    </source>
</evidence>
<evidence type="ECO:0000256" key="2">
    <source>
        <dbReference type="ARBA" id="ARBA00023136"/>
    </source>
</evidence>
<keyword evidence="3" id="KW-0998">Cell outer membrane</keyword>
<dbReference type="Pfam" id="PF07660">
    <property type="entry name" value="STN"/>
    <property type="match status" value="1"/>
</dbReference>
<evidence type="ECO:0000313" key="6">
    <source>
        <dbReference type="EMBL" id="MFD1165872.1"/>
    </source>
</evidence>
<proteinExistence type="predicted"/>
<name>A0ABW3RLQ2_9SPHI</name>
<feature type="chain" id="PRO_5046597265" evidence="4">
    <location>
        <begin position="20"/>
        <end position="1355"/>
    </location>
</feature>
<evidence type="ECO:0000259" key="5">
    <source>
        <dbReference type="Pfam" id="PF07660"/>
    </source>
</evidence>
<evidence type="ECO:0000313" key="7">
    <source>
        <dbReference type="Proteomes" id="UP001597205"/>
    </source>
</evidence>